<dbReference type="InterPro" id="IPR025890">
    <property type="entry name" value="Abhydrolase_bac"/>
</dbReference>
<sequence length="366" mass="39577">MTRLGRRQLITALGASAWVGLGRTEPLDETLAALLRRYQPRQAWRADGAWRPQALATAQRLMLRPGDDGSAFATEVLAEQDRGDHRIQHLQLRGALGDRVPALFLQPKGPGPHPAVLALHDHGARFDIGKEKLVRPLAASPAAEAWAQRYFDGRFVGEALVQAGFAVLAIDALGWGERSRPGLARDDQQALANHLMQLGHSWAGVIASDDLRAHRWLREQPGIAPRRVAVLGFSMGAFRAWQLAAVCSEVSACVAAHWMCTRAGLLRPGEHTLVGQSAFSMAHPGLAAELDHPDVAALIAPRPLLLMGSPEDRLFPWDAVQQAWARLAPAWEPGGGLRTLSLPGGHRFGLDAQQAATAWLAMQATA</sequence>
<proteinExistence type="predicted"/>
<dbReference type="Proteomes" id="UP000197446">
    <property type="component" value="Unassembled WGS sequence"/>
</dbReference>
<dbReference type="InterPro" id="IPR029058">
    <property type="entry name" value="AB_hydrolase_fold"/>
</dbReference>
<keyword evidence="1" id="KW-0378">Hydrolase</keyword>
<protein>
    <submittedName>
        <fullName evidence="1">Hydrolase</fullName>
    </submittedName>
</protein>
<name>A0A254NDH9_9BURK</name>
<gene>
    <name evidence="1" type="ORF">CDO81_04440</name>
</gene>
<dbReference type="OrthoDB" id="1412847at2"/>
<reference evidence="1 2" key="1">
    <citation type="journal article" date="2007" name="Int. J. Syst. Evol. Microbiol.">
        <title>Description of Pelomonas aquatica sp. nov. and Pelomonas puraquae sp. nov., isolated from industrial and haemodialysis water.</title>
        <authorList>
            <person name="Gomila M."/>
            <person name="Bowien B."/>
            <person name="Falsen E."/>
            <person name="Moore E.R."/>
            <person name="Lalucat J."/>
        </authorList>
    </citation>
    <scope>NUCLEOTIDE SEQUENCE [LARGE SCALE GENOMIC DNA]</scope>
    <source>
        <strain evidence="1 2">CCUG 52769</strain>
    </source>
</reference>
<dbReference type="PANTHER" id="PTHR22946">
    <property type="entry name" value="DIENELACTONE HYDROLASE DOMAIN-CONTAINING PROTEIN-RELATED"/>
    <property type="match status" value="1"/>
</dbReference>
<dbReference type="PANTHER" id="PTHR22946:SF8">
    <property type="entry name" value="ACETYL XYLAN ESTERASE DOMAIN-CONTAINING PROTEIN"/>
    <property type="match status" value="1"/>
</dbReference>
<accession>A0A254NDH9</accession>
<evidence type="ECO:0000313" key="2">
    <source>
        <dbReference type="Proteomes" id="UP000197446"/>
    </source>
</evidence>
<dbReference type="Gene3D" id="3.40.50.1820">
    <property type="entry name" value="alpha/beta hydrolase"/>
    <property type="match status" value="1"/>
</dbReference>
<dbReference type="EMBL" id="NISI01000001">
    <property type="protein sequence ID" value="OWR05704.1"/>
    <property type="molecule type" value="Genomic_DNA"/>
</dbReference>
<evidence type="ECO:0000313" key="1">
    <source>
        <dbReference type="EMBL" id="OWR05704.1"/>
    </source>
</evidence>
<dbReference type="SUPFAM" id="SSF53474">
    <property type="entry name" value="alpha/beta-Hydrolases"/>
    <property type="match status" value="1"/>
</dbReference>
<dbReference type="GO" id="GO:0016787">
    <property type="term" value="F:hydrolase activity"/>
    <property type="evidence" value="ECO:0007669"/>
    <property type="project" value="UniProtKB-KW"/>
</dbReference>
<dbReference type="Pfam" id="PF12715">
    <property type="entry name" value="Abhydrolase_7"/>
    <property type="match status" value="1"/>
</dbReference>
<dbReference type="RefSeq" id="WP_088481911.1">
    <property type="nucleotide sequence ID" value="NZ_NISI01000001.1"/>
</dbReference>
<keyword evidence="2" id="KW-1185">Reference proteome</keyword>
<comment type="caution">
    <text evidence="1">The sequence shown here is derived from an EMBL/GenBank/DDBJ whole genome shotgun (WGS) entry which is preliminary data.</text>
</comment>
<dbReference type="AlphaFoldDB" id="A0A254NDH9"/>
<organism evidence="1 2">
    <name type="scientific">Roseateles puraquae</name>
    <dbReference type="NCBI Taxonomy" id="431059"/>
    <lineage>
        <taxon>Bacteria</taxon>
        <taxon>Pseudomonadati</taxon>
        <taxon>Pseudomonadota</taxon>
        <taxon>Betaproteobacteria</taxon>
        <taxon>Burkholderiales</taxon>
        <taxon>Sphaerotilaceae</taxon>
        <taxon>Roseateles</taxon>
    </lineage>
</organism>
<dbReference type="InterPro" id="IPR050261">
    <property type="entry name" value="FrsA_esterase"/>
</dbReference>